<keyword evidence="2" id="KW-1185">Reference proteome</keyword>
<name>A0AAN9ADF1_HALRR</name>
<comment type="caution">
    <text evidence="1">The sequence shown here is derived from an EMBL/GenBank/DDBJ whole genome shotgun (WGS) entry which is preliminary data.</text>
</comment>
<protein>
    <submittedName>
        <fullName evidence="1">Uncharacterized protein</fullName>
    </submittedName>
</protein>
<evidence type="ECO:0000313" key="1">
    <source>
        <dbReference type="EMBL" id="KAK7080272.1"/>
    </source>
</evidence>
<proteinExistence type="predicted"/>
<accession>A0AAN9ADF1</accession>
<dbReference type="AlphaFoldDB" id="A0AAN9ADF1"/>
<sequence>MPKISSMDGQNSHKPVNFPPQIQEALSSKENLRTFLLVDALLQSGKENAVPITEGELQCGLSRCNVTAPEASRSCYRWFSSSVKESELYTPQGRFFSPILFGVFMHYVLSLLPDVPRVKIICNTNDICIHTQTIKVQQYFPRSYYSAYGVIVSPRKSRIFSPHSPRTLPDFTVRISVILLCMQHTYLGEPVTIALTTLARQCVHPQIQDLACLQQHLIPLKWLLNNATGIYTSITMTIYSTFRFLQLDVTAGSAIFSSDTEPQEWGWVGRRLPDSSTFTLCEL</sequence>
<gene>
    <name evidence="1" type="ORF">SK128_017770</name>
</gene>
<reference evidence="1 2" key="1">
    <citation type="submission" date="2023-11" db="EMBL/GenBank/DDBJ databases">
        <title>Halocaridina rubra genome assembly.</title>
        <authorList>
            <person name="Smith C."/>
        </authorList>
    </citation>
    <scope>NUCLEOTIDE SEQUENCE [LARGE SCALE GENOMIC DNA]</scope>
    <source>
        <strain evidence="1">EP-1</strain>
        <tissue evidence="1">Whole</tissue>
    </source>
</reference>
<organism evidence="1 2">
    <name type="scientific">Halocaridina rubra</name>
    <name type="common">Hawaiian red shrimp</name>
    <dbReference type="NCBI Taxonomy" id="373956"/>
    <lineage>
        <taxon>Eukaryota</taxon>
        <taxon>Metazoa</taxon>
        <taxon>Ecdysozoa</taxon>
        <taxon>Arthropoda</taxon>
        <taxon>Crustacea</taxon>
        <taxon>Multicrustacea</taxon>
        <taxon>Malacostraca</taxon>
        <taxon>Eumalacostraca</taxon>
        <taxon>Eucarida</taxon>
        <taxon>Decapoda</taxon>
        <taxon>Pleocyemata</taxon>
        <taxon>Caridea</taxon>
        <taxon>Atyoidea</taxon>
        <taxon>Atyidae</taxon>
        <taxon>Halocaridina</taxon>
    </lineage>
</organism>
<dbReference type="EMBL" id="JAXCGZ010006013">
    <property type="protein sequence ID" value="KAK7080272.1"/>
    <property type="molecule type" value="Genomic_DNA"/>
</dbReference>
<evidence type="ECO:0000313" key="2">
    <source>
        <dbReference type="Proteomes" id="UP001381693"/>
    </source>
</evidence>
<dbReference type="Proteomes" id="UP001381693">
    <property type="component" value="Unassembled WGS sequence"/>
</dbReference>